<gene>
    <name evidence="1" type="ORF">BD311DRAFT_603832</name>
</gene>
<name>A0A4Q9M363_9APHY</name>
<reference evidence="1" key="1">
    <citation type="submission" date="2019-01" db="EMBL/GenBank/DDBJ databases">
        <title>Draft genome sequences of three monokaryotic isolates of the white-rot basidiomycete fungus Dichomitus squalens.</title>
        <authorList>
            <consortium name="DOE Joint Genome Institute"/>
            <person name="Lopez S.C."/>
            <person name="Andreopoulos B."/>
            <person name="Pangilinan J."/>
            <person name="Lipzen A."/>
            <person name="Riley R."/>
            <person name="Ahrendt S."/>
            <person name="Ng V."/>
            <person name="Barry K."/>
            <person name="Daum C."/>
            <person name="Grigoriev I.V."/>
            <person name="Hilden K.S."/>
            <person name="Makela M.R."/>
            <person name="de Vries R.P."/>
        </authorList>
    </citation>
    <scope>NUCLEOTIDE SEQUENCE [LARGE SCALE GENOMIC DNA]</scope>
    <source>
        <strain evidence="1">OM18370.1</strain>
    </source>
</reference>
<feature type="non-terminal residue" evidence="1">
    <location>
        <position position="57"/>
    </location>
</feature>
<dbReference type="Proteomes" id="UP000292957">
    <property type="component" value="Unassembled WGS sequence"/>
</dbReference>
<feature type="non-terminal residue" evidence="1">
    <location>
        <position position="1"/>
    </location>
</feature>
<sequence length="57" mass="5994">TGGGLSVQFQPKSILPPYPLMCGGKPSRMDCMAHSAPNALGFAVPRSVLKMCTCGHF</sequence>
<protein>
    <submittedName>
        <fullName evidence="1">Uncharacterized protein</fullName>
    </submittedName>
</protein>
<dbReference type="EMBL" id="ML143686">
    <property type="protein sequence ID" value="TBU21179.1"/>
    <property type="molecule type" value="Genomic_DNA"/>
</dbReference>
<proteinExistence type="predicted"/>
<organism evidence="1">
    <name type="scientific">Dichomitus squalens</name>
    <dbReference type="NCBI Taxonomy" id="114155"/>
    <lineage>
        <taxon>Eukaryota</taxon>
        <taxon>Fungi</taxon>
        <taxon>Dikarya</taxon>
        <taxon>Basidiomycota</taxon>
        <taxon>Agaricomycotina</taxon>
        <taxon>Agaricomycetes</taxon>
        <taxon>Polyporales</taxon>
        <taxon>Polyporaceae</taxon>
        <taxon>Dichomitus</taxon>
    </lineage>
</organism>
<dbReference type="AlphaFoldDB" id="A0A4Q9M363"/>
<accession>A0A4Q9M363</accession>
<evidence type="ECO:0000313" key="1">
    <source>
        <dbReference type="EMBL" id="TBU21179.1"/>
    </source>
</evidence>